<dbReference type="PRINTS" id="PR00033">
    <property type="entry name" value="HTHASNC"/>
</dbReference>
<evidence type="ECO:0000259" key="4">
    <source>
        <dbReference type="PROSITE" id="PS50956"/>
    </source>
</evidence>
<dbReference type="Pfam" id="PF01037">
    <property type="entry name" value="AsnC_trans_reg"/>
    <property type="match status" value="1"/>
</dbReference>
<accession>A0ABV6LL31</accession>
<dbReference type="InterPro" id="IPR011991">
    <property type="entry name" value="ArsR-like_HTH"/>
</dbReference>
<proteinExistence type="predicted"/>
<evidence type="ECO:0000256" key="1">
    <source>
        <dbReference type="ARBA" id="ARBA00023015"/>
    </source>
</evidence>
<sequence length="139" mass="15840">MIDDTDKKIIKVLSENGRISMKQLGEEVHLTGQAASTRVLKLEEAGIIEGYSVKVNEQRVGLPVHAFINIYTKSLQHQHYFQVLDIYKPYVRNNFKISGEGCYLLECRFPSNEELDSFLVDLSKQVSYKLSIVVSQTKS</sequence>
<evidence type="ECO:0000256" key="2">
    <source>
        <dbReference type="ARBA" id="ARBA00023125"/>
    </source>
</evidence>
<keyword evidence="3" id="KW-0804">Transcription</keyword>
<dbReference type="Pfam" id="PF13412">
    <property type="entry name" value="HTH_24"/>
    <property type="match status" value="1"/>
</dbReference>
<feature type="domain" description="HTH asnC-type" evidence="4">
    <location>
        <begin position="2"/>
        <end position="63"/>
    </location>
</feature>
<dbReference type="InterPro" id="IPR000485">
    <property type="entry name" value="AsnC-type_HTH_dom"/>
</dbReference>
<dbReference type="InterPro" id="IPR019888">
    <property type="entry name" value="Tscrpt_reg_AsnC-like"/>
</dbReference>
<dbReference type="SMART" id="SM00344">
    <property type="entry name" value="HTH_ASNC"/>
    <property type="match status" value="1"/>
</dbReference>
<protein>
    <submittedName>
        <fullName evidence="5">Lrp/AsnC family transcriptional regulator</fullName>
    </submittedName>
</protein>
<keyword evidence="1" id="KW-0805">Transcription regulation</keyword>
<dbReference type="Gene3D" id="3.30.70.920">
    <property type="match status" value="1"/>
</dbReference>
<reference evidence="5 6" key="1">
    <citation type="submission" date="2024-09" db="EMBL/GenBank/DDBJ databases">
        <authorList>
            <person name="Sun Q."/>
            <person name="Mori K."/>
        </authorList>
    </citation>
    <scope>NUCLEOTIDE SEQUENCE [LARGE SCALE GENOMIC DNA]</scope>
    <source>
        <strain evidence="5 6">NCAIM B.02529</strain>
    </source>
</reference>
<dbReference type="Gene3D" id="1.10.10.10">
    <property type="entry name" value="Winged helix-like DNA-binding domain superfamily/Winged helix DNA-binding domain"/>
    <property type="match status" value="1"/>
</dbReference>
<dbReference type="Proteomes" id="UP001589836">
    <property type="component" value="Unassembled WGS sequence"/>
</dbReference>
<evidence type="ECO:0000313" key="5">
    <source>
        <dbReference type="EMBL" id="MFC0522988.1"/>
    </source>
</evidence>
<dbReference type="PANTHER" id="PTHR30154:SF55">
    <property type="entry name" value="HTH-TYPE TRANSCRIPTIONAL REGULATOR LRPB"/>
    <property type="match status" value="1"/>
</dbReference>
<gene>
    <name evidence="5" type="ORF">ACFFGV_05195</name>
</gene>
<dbReference type="EMBL" id="JBHLTP010000003">
    <property type="protein sequence ID" value="MFC0522988.1"/>
    <property type="molecule type" value="Genomic_DNA"/>
</dbReference>
<dbReference type="SUPFAM" id="SSF54909">
    <property type="entry name" value="Dimeric alpha+beta barrel"/>
    <property type="match status" value="1"/>
</dbReference>
<dbReference type="PANTHER" id="PTHR30154">
    <property type="entry name" value="LEUCINE-RESPONSIVE REGULATORY PROTEIN"/>
    <property type="match status" value="1"/>
</dbReference>
<dbReference type="InterPro" id="IPR019887">
    <property type="entry name" value="Tscrpt_reg_AsnC/Lrp_C"/>
</dbReference>
<dbReference type="SUPFAM" id="SSF46785">
    <property type="entry name" value="Winged helix' DNA-binding domain"/>
    <property type="match status" value="1"/>
</dbReference>
<dbReference type="InterPro" id="IPR036390">
    <property type="entry name" value="WH_DNA-bd_sf"/>
</dbReference>
<dbReference type="InterPro" id="IPR011008">
    <property type="entry name" value="Dimeric_a/b-barrel"/>
</dbReference>
<dbReference type="CDD" id="cd00090">
    <property type="entry name" value="HTH_ARSR"/>
    <property type="match status" value="1"/>
</dbReference>
<organism evidence="5 6">
    <name type="scientific">Pontibacillus salicampi</name>
    <dbReference type="NCBI Taxonomy" id="1449801"/>
    <lineage>
        <taxon>Bacteria</taxon>
        <taxon>Bacillati</taxon>
        <taxon>Bacillota</taxon>
        <taxon>Bacilli</taxon>
        <taxon>Bacillales</taxon>
        <taxon>Bacillaceae</taxon>
        <taxon>Pontibacillus</taxon>
    </lineage>
</organism>
<dbReference type="InterPro" id="IPR036388">
    <property type="entry name" value="WH-like_DNA-bd_sf"/>
</dbReference>
<keyword evidence="2" id="KW-0238">DNA-binding</keyword>
<evidence type="ECO:0000256" key="3">
    <source>
        <dbReference type="ARBA" id="ARBA00023163"/>
    </source>
</evidence>
<evidence type="ECO:0000313" key="6">
    <source>
        <dbReference type="Proteomes" id="UP001589836"/>
    </source>
</evidence>
<keyword evidence="6" id="KW-1185">Reference proteome</keyword>
<dbReference type="PROSITE" id="PS50956">
    <property type="entry name" value="HTH_ASNC_2"/>
    <property type="match status" value="1"/>
</dbReference>
<name>A0ABV6LL31_9BACI</name>
<comment type="caution">
    <text evidence="5">The sequence shown here is derived from an EMBL/GenBank/DDBJ whole genome shotgun (WGS) entry which is preliminary data.</text>
</comment>
<dbReference type="RefSeq" id="WP_377345511.1">
    <property type="nucleotide sequence ID" value="NZ_JBHLTP010000003.1"/>
</dbReference>